<feature type="transmembrane region" description="Helical" evidence="6">
    <location>
        <begin position="21"/>
        <end position="42"/>
    </location>
</feature>
<feature type="transmembrane region" description="Helical" evidence="6">
    <location>
        <begin position="370"/>
        <end position="394"/>
    </location>
</feature>
<comment type="caution">
    <text evidence="7">The sequence shown here is derived from an EMBL/GenBank/DDBJ whole genome shotgun (WGS) entry which is preliminary data.</text>
</comment>
<sequence>MTQRGNNDGSSSGAQLKANSVGIFGMVFMVMAVTAPLTAMASNISLSLAFGVGAGTVGVIVLVTLILLVFSAGYVALSRHVVDAGAYFAYISRGLGPAAGTASAIIATIAYNAAAAAMATAVGYFGNVALSTYLGVDLPWYALTALVLAVTWLIGFLGVSAATGVNAWVSVSEFLLLLVLVVAVLVRRPAGFSLDVFAPHSVSGGNIGLAMVFVLLCFGGYEAAAIYGEEARAARKNVARATYTALVLLAFVFLAATWAVVAAVDDVVGAARKDPGVLVIDIANTYLGNWVGPVLTLMITFSFFAAAISFHNMAARYMFSLGRVGLLPGALSRVHSRRGTPVVAGTTQMLISVAVVAPFAIIGADPLVNLFPAVSGITSLAMIYLLSACCASVVRAAKLGRITGSAWSVLVAPVVSGLALVGCGVLILWNYGEVTGSDSVVINLLPSVLVVGAVYGVLAHRRRRSALSELTVVAGDG</sequence>
<dbReference type="Pfam" id="PF13520">
    <property type="entry name" value="AA_permease_2"/>
    <property type="match status" value="1"/>
</dbReference>
<feature type="transmembrane region" description="Helical" evidence="6">
    <location>
        <begin position="342"/>
        <end position="364"/>
    </location>
</feature>
<proteinExistence type="predicted"/>
<keyword evidence="4 6" id="KW-1133">Transmembrane helix</keyword>
<reference evidence="7" key="1">
    <citation type="submission" date="2017-12" db="EMBL/GenBank/DDBJ databases">
        <title>Sequencing the genomes of 1000 Actinobacteria strains.</title>
        <authorList>
            <person name="Klenk H.-P."/>
        </authorList>
    </citation>
    <scope>NUCLEOTIDE SEQUENCE [LARGE SCALE GENOMIC DNA]</scope>
    <source>
        <strain evidence="7">DSM 44228</strain>
    </source>
</reference>
<feature type="transmembrane region" description="Helical" evidence="6">
    <location>
        <begin position="206"/>
        <end position="228"/>
    </location>
</feature>
<keyword evidence="2" id="KW-1003">Cell membrane</keyword>
<keyword evidence="8" id="KW-1185">Reference proteome</keyword>
<dbReference type="GO" id="GO:0005886">
    <property type="term" value="C:plasma membrane"/>
    <property type="evidence" value="ECO:0007669"/>
    <property type="project" value="UniProtKB-SubCell"/>
</dbReference>
<feature type="transmembrane region" description="Helical" evidence="6">
    <location>
        <begin position="406"/>
        <end position="428"/>
    </location>
</feature>
<accession>A0A2N3Y0C5</accession>
<organism evidence="7 8">
    <name type="scientific">Saccharopolyspora spinosa</name>
    <dbReference type="NCBI Taxonomy" id="60894"/>
    <lineage>
        <taxon>Bacteria</taxon>
        <taxon>Bacillati</taxon>
        <taxon>Actinomycetota</taxon>
        <taxon>Actinomycetes</taxon>
        <taxon>Pseudonocardiales</taxon>
        <taxon>Pseudonocardiaceae</taxon>
        <taxon>Saccharopolyspora</taxon>
    </lineage>
</organism>
<dbReference type="InterPro" id="IPR002293">
    <property type="entry name" value="AA/rel_permease1"/>
</dbReference>
<evidence type="ECO:0000256" key="5">
    <source>
        <dbReference type="ARBA" id="ARBA00023136"/>
    </source>
</evidence>
<evidence type="ECO:0000256" key="2">
    <source>
        <dbReference type="ARBA" id="ARBA00022475"/>
    </source>
</evidence>
<dbReference type="InterPro" id="IPR050367">
    <property type="entry name" value="APC_superfamily"/>
</dbReference>
<dbReference type="PANTHER" id="PTHR42770">
    <property type="entry name" value="AMINO ACID TRANSPORTER-RELATED"/>
    <property type="match status" value="1"/>
</dbReference>
<dbReference type="RefSeq" id="WP_010314607.1">
    <property type="nucleotide sequence ID" value="NZ_CP061007.1"/>
</dbReference>
<feature type="transmembrane region" description="Helical" evidence="6">
    <location>
        <begin position="138"/>
        <end position="158"/>
    </location>
</feature>
<gene>
    <name evidence="7" type="ORF">A8926_4183</name>
</gene>
<dbReference type="EMBL" id="PJNB01000001">
    <property type="protein sequence ID" value="PKW16360.1"/>
    <property type="molecule type" value="Genomic_DNA"/>
</dbReference>
<dbReference type="GO" id="GO:0022857">
    <property type="term" value="F:transmembrane transporter activity"/>
    <property type="evidence" value="ECO:0007669"/>
    <property type="project" value="InterPro"/>
</dbReference>
<keyword evidence="5 6" id="KW-0472">Membrane</keyword>
<evidence type="ECO:0000256" key="1">
    <source>
        <dbReference type="ARBA" id="ARBA00004651"/>
    </source>
</evidence>
<dbReference type="PANTHER" id="PTHR42770:SF16">
    <property type="entry name" value="AMINO ACID PERMEASE"/>
    <property type="match status" value="1"/>
</dbReference>
<feature type="transmembrane region" description="Helical" evidence="6">
    <location>
        <begin position="98"/>
        <end position="126"/>
    </location>
</feature>
<comment type="subcellular location">
    <subcellularLocation>
        <location evidence="1">Cell membrane</location>
        <topology evidence="1">Multi-pass membrane protein</topology>
    </subcellularLocation>
</comment>
<dbReference type="Proteomes" id="UP000233786">
    <property type="component" value="Unassembled WGS sequence"/>
</dbReference>
<protein>
    <submittedName>
        <fullName evidence="7">Amino acid transporter</fullName>
    </submittedName>
</protein>
<keyword evidence="3 6" id="KW-0812">Transmembrane</keyword>
<dbReference type="AlphaFoldDB" id="A0A2N3Y0C5"/>
<feature type="transmembrane region" description="Helical" evidence="6">
    <location>
        <begin position="48"/>
        <end position="77"/>
    </location>
</feature>
<dbReference type="PIRSF" id="PIRSF006060">
    <property type="entry name" value="AA_transporter"/>
    <property type="match status" value="1"/>
</dbReference>
<evidence type="ECO:0000256" key="3">
    <source>
        <dbReference type="ARBA" id="ARBA00022692"/>
    </source>
</evidence>
<name>A0A2N3Y0C5_SACSN</name>
<evidence type="ECO:0000256" key="4">
    <source>
        <dbReference type="ARBA" id="ARBA00022989"/>
    </source>
</evidence>
<evidence type="ECO:0000256" key="6">
    <source>
        <dbReference type="SAM" id="Phobius"/>
    </source>
</evidence>
<feature type="transmembrane region" description="Helical" evidence="6">
    <location>
        <begin position="290"/>
        <end position="310"/>
    </location>
</feature>
<dbReference type="STRING" id="994479.GCA_000194155_07130"/>
<dbReference type="Gene3D" id="1.20.1740.10">
    <property type="entry name" value="Amino acid/polyamine transporter I"/>
    <property type="match status" value="1"/>
</dbReference>
<evidence type="ECO:0000313" key="7">
    <source>
        <dbReference type="EMBL" id="PKW16360.1"/>
    </source>
</evidence>
<feature type="transmembrane region" description="Helical" evidence="6">
    <location>
        <begin position="240"/>
        <end position="264"/>
    </location>
</feature>
<feature type="transmembrane region" description="Helical" evidence="6">
    <location>
        <begin position="440"/>
        <end position="458"/>
    </location>
</feature>
<feature type="transmembrane region" description="Helical" evidence="6">
    <location>
        <begin position="165"/>
        <end position="186"/>
    </location>
</feature>
<evidence type="ECO:0000313" key="8">
    <source>
        <dbReference type="Proteomes" id="UP000233786"/>
    </source>
</evidence>